<comment type="subcellular location">
    <subcellularLocation>
        <location evidence="1">Membrane</location>
        <topology evidence="1">Multi-pass membrane protein</topology>
    </subcellularLocation>
</comment>
<dbReference type="InterPro" id="IPR013714">
    <property type="entry name" value="Golgi_TVP15"/>
</dbReference>
<evidence type="ECO:0008006" key="8">
    <source>
        <dbReference type="Google" id="ProtNLM"/>
    </source>
</evidence>
<keyword evidence="3 5" id="KW-1133">Transmembrane helix</keyword>
<dbReference type="KEGG" id="dpp:DICPUDRAFT_93359"/>
<dbReference type="Pfam" id="PF08507">
    <property type="entry name" value="COPI_assoc"/>
    <property type="match status" value="1"/>
</dbReference>
<dbReference type="EMBL" id="GL871736">
    <property type="protein sequence ID" value="EGC28226.1"/>
    <property type="molecule type" value="Genomic_DNA"/>
</dbReference>
<proteinExistence type="predicted"/>
<dbReference type="RefSeq" id="XP_003295248.1">
    <property type="nucleotide sequence ID" value="XM_003295200.1"/>
</dbReference>
<keyword evidence="7" id="KW-1185">Reference proteome</keyword>
<evidence type="ECO:0000256" key="4">
    <source>
        <dbReference type="ARBA" id="ARBA00023136"/>
    </source>
</evidence>
<dbReference type="GeneID" id="10511354"/>
<dbReference type="AlphaFoldDB" id="F1A6F4"/>
<dbReference type="Proteomes" id="UP000001064">
    <property type="component" value="Unassembled WGS sequence"/>
</dbReference>
<dbReference type="InParanoid" id="F1A6F4"/>
<dbReference type="GO" id="GO:0016020">
    <property type="term" value="C:membrane"/>
    <property type="evidence" value="ECO:0007669"/>
    <property type="project" value="UniProtKB-SubCell"/>
</dbReference>
<dbReference type="OrthoDB" id="17399at2759"/>
<dbReference type="eggNOG" id="ENOG502RF3J">
    <property type="taxonomic scope" value="Eukaryota"/>
</dbReference>
<feature type="transmembrane region" description="Helical" evidence="5">
    <location>
        <begin position="35"/>
        <end position="57"/>
    </location>
</feature>
<evidence type="ECO:0000313" key="7">
    <source>
        <dbReference type="Proteomes" id="UP000001064"/>
    </source>
</evidence>
<evidence type="ECO:0000256" key="3">
    <source>
        <dbReference type="ARBA" id="ARBA00022989"/>
    </source>
</evidence>
<keyword evidence="4 5" id="KW-0472">Membrane</keyword>
<dbReference type="OMA" id="RSKEPCG"/>
<keyword evidence="2 5" id="KW-0812">Transmembrane</keyword>
<evidence type="ECO:0000313" key="6">
    <source>
        <dbReference type="EMBL" id="EGC28226.1"/>
    </source>
</evidence>
<evidence type="ECO:0000256" key="5">
    <source>
        <dbReference type="SAM" id="Phobius"/>
    </source>
</evidence>
<dbReference type="VEuPathDB" id="AmoebaDB:DICPUDRAFT_93359"/>
<accession>F1A6F4</accession>
<organism evidence="6 7">
    <name type="scientific">Dictyostelium purpureum</name>
    <name type="common">Slime mold</name>
    <dbReference type="NCBI Taxonomy" id="5786"/>
    <lineage>
        <taxon>Eukaryota</taxon>
        <taxon>Amoebozoa</taxon>
        <taxon>Evosea</taxon>
        <taxon>Eumycetozoa</taxon>
        <taxon>Dictyostelia</taxon>
        <taxon>Dictyosteliales</taxon>
        <taxon>Dictyosteliaceae</taxon>
        <taxon>Dictyostelium</taxon>
    </lineage>
</organism>
<gene>
    <name evidence="6" type="ORF">DICPUDRAFT_93359</name>
</gene>
<feature type="transmembrane region" description="Helical" evidence="5">
    <location>
        <begin position="69"/>
        <end position="89"/>
    </location>
</feature>
<feature type="transmembrane region" description="Helical" evidence="5">
    <location>
        <begin position="140"/>
        <end position="161"/>
    </location>
</feature>
<feature type="transmembrane region" description="Helical" evidence="5">
    <location>
        <begin position="101"/>
        <end position="120"/>
    </location>
</feature>
<protein>
    <recommendedName>
        <fullName evidence="8">Transmembrane protein</fullName>
    </recommendedName>
</protein>
<sequence length="223" mass="25501">MMHALGDLFKPEEKEITMERDHCSSGCCVIWTWKVFVRIICLLAGILQTAMGGWVFYTIGSTKTKTVENYLQLSVIGFYCCLTGLMIVFAESRTRWTRRAVKVFVFFCNGLARGLIYILVGAVDQAPLNVEVFGVENVHRYVGLVCIAGGLVSIGEFLMTFRRNRARLNKAIARHQEETKGTQLYDLFERDDPVRMDNPSIMEKEKDPNYIHQDLEMQQVQEA</sequence>
<evidence type="ECO:0000256" key="1">
    <source>
        <dbReference type="ARBA" id="ARBA00004141"/>
    </source>
</evidence>
<name>F1A6F4_DICPU</name>
<evidence type="ECO:0000256" key="2">
    <source>
        <dbReference type="ARBA" id="ARBA00022692"/>
    </source>
</evidence>
<reference evidence="7" key="1">
    <citation type="journal article" date="2011" name="Genome Biol.">
        <title>Comparative genomics of the social amoebae Dictyostelium discoideum and Dictyostelium purpureum.</title>
        <authorList>
            <consortium name="US DOE Joint Genome Institute (JGI-PGF)"/>
            <person name="Sucgang R."/>
            <person name="Kuo A."/>
            <person name="Tian X."/>
            <person name="Salerno W."/>
            <person name="Parikh A."/>
            <person name="Feasley C.L."/>
            <person name="Dalin E."/>
            <person name="Tu H."/>
            <person name="Huang E."/>
            <person name="Barry K."/>
            <person name="Lindquist E."/>
            <person name="Shapiro H."/>
            <person name="Bruce D."/>
            <person name="Schmutz J."/>
            <person name="Salamov A."/>
            <person name="Fey P."/>
            <person name="Gaudet P."/>
            <person name="Anjard C."/>
            <person name="Babu M.M."/>
            <person name="Basu S."/>
            <person name="Bushmanova Y."/>
            <person name="van der Wel H."/>
            <person name="Katoh-Kurasawa M."/>
            <person name="Dinh C."/>
            <person name="Coutinho P.M."/>
            <person name="Saito T."/>
            <person name="Elias M."/>
            <person name="Schaap P."/>
            <person name="Kay R.R."/>
            <person name="Henrissat B."/>
            <person name="Eichinger L."/>
            <person name="Rivero F."/>
            <person name="Putnam N.H."/>
            <person name="West C.M."/>
            <person name="Loomis W.F."/>
            <person name="Chisholm R.L."/>
            <person name="Shaulsky G."/>
            <person name="Strassmann J.E."/>
            <person name="Queller D.C."/>
            <person name="Kuspa A."/>
            <person name="Grigoriev I.V."/>
        </authorList>
    </citation>
    <scope>NUCLEOTIDE SEQUENCE [LARGE SCALE GENOMIC DNA]</scope>
    <source>
        <strain evidence="7">QSDP1</strain>
    </source>
</reference>